<feature type="transmembrane region" description="Helical" evidence="6">
    <location>
        <begin position="329"/>
        <end position="350"/>
    </location>
</feature>
<dbReference type="GO" id="GO:0016020">
    <property type="term" value="C:membrane"/>
    <property type="evidence" value="ECO:0007669"/>
    <property type="project" value="UniProtKB-SubCell"/>
</dbReference>
<evidence type="ECO:0008006" key="9">
    <source>
        <dbReference type="Google" id="ProtNLM"/>
    </source>
</evidence>
<dbReference type="InterPro" id="IPR045069">
    <property type="entry name" value="MATE_euk"/>
</dbReference>
<evidence type="ECO:0000313" key="7">
    <source>
        <dbReference type="EMBL" id="KAG6410571.1"/>
    </source>
</evidence>
<dbReference type="NCBIfam" id="TIGR00797">
    <property type="entry name" value="matE"/>
    <property type="match status" value="1"/>
</dbReference>
<feature type="transmembrane region" description="Helical" evidence="6">
    <location>
        <begin position="149"/>
        <end position="170"/>
    </location>
</feature>
<feature type="transmembrane region" description="Helical" evidence="6">
    <location>
        <begin position="177"/>
        <end position="197"/>
    </location>
</feature>
<organism evidence="7">
    <name type="scientific">Salvia splendens</name>
    <name type="common">Scarlet sage</name>
    <dbReference type="NCBI Taxonomy" id="180675"/>
    <lineage>
        <taxon>Eukaryota</taxon>
        <taxon>Viridiplantae</taxon>
        <taxon>Streptophyta</taxon>
        <taxon>Embryophyta</taxon>
        <taxon>Tracheophyta</taxon>
        <taxon>Spermatophyta</taxon>
        <taxon>Magnoliopsida</taxon>
        <taxon>eudicotyledons</taxon>
        <taxon>Gunneridae</taxon>
        <taxon>Pentapetalae</taxon>
        <taxon>asterids</taxon>
        <taxon>lamiids</taxon>
        <taxon>Lamiales</taxon>
        <taxon>Lamiaceae</taxon>
        <taxon>Nepetoideae</taxon>
        <taxon>Mentheae</taxon>
        <taxon>Salviinae</taxon>
        <taxon>Salvia</taxon>
        <taxon>Salvia subgen. Calosphace</taxon>
        <taxon>core Calosphace</taxon>
    </lineage>
</organism>
<feature type="transmembrane region" description="Helical" evidence="6">
    <location>
        <begin position="30"/>
        <end position="51"/>
    </location>
</feature>
<protein>
    <recommendedName>
        <fullName evidence="9">Multidrug resistance protein, MATE family</fullName>
    </recommendedName>
</protein>
<comment type="caution">
    <text evidence="7">The sequence shown here is derived from an EMBL/GenBank/DDBJ whole genome shotgun (WGS) entry which is preliminary data.</text>
</comment>
<evidence type="ECO:0000256" key="4">
    <source>
        <dbReference type="ARBA" id="ARBA00022989"/>
    </source>
</evidence>
<reference evidence="7" key="1">
    <citation type="submission" date="2018-01" db="EMBL/GenBank/DDBJ databases">
        <authorList>
            <person name="Mao J.F."/>
        </authorList>
    </citation>
    <scope>NUCLEOTIDE SEQUENCE</scope>
    <source>
        <strain evidence="7">Huo1</strain>
        <tissue evidence="7">Leaf</tissue>
    </source>
</reference>
<evidence type="ECO:0000313" key="8">
    <source>
        <dbReference type="Proteomes" id="UP000298416"/>
    </source>
</evidence>
<dbReference type="CDD" id="cd13132">
    <property type="entry name" value="MATE_eukaryotic"/>
    <property type="match status" value="1"/>
</dbReference>
<feature type="transmembrane region" description="Helical" evidence="6">
    <location>
        <begin position="63"/>
        <end position="85"/>
    </location>
</feature>
<reference evidence="7" key="2">
    <citation type="submission" date="2020-08" db="EMBL/GenBank/DDBJ databases">
        <title>Plant Genome Project.</title>
        <authorList>
            <person name="Zhang R.-G."/>
        </authorList>
    </citation>
    <scope>NUCLEOTIDE SEQUENCE</scope>
    <source>
        <strain evidence="7">Huo1</strain>
        <tissue evidence="7">Leaf</tissue>
    </source>
</reference>
<accession>A0A8X8XBD9</accession>
<dbReference type="GO" id="GO:0015297">
    <property type="term" value="F:antiporter activity"/>
    <property type="evidence" value="ECO:0007669"/>
    <property type="project" value="InterPro"/>
</dbReference>
<comment type="similarity">
    <text evidence="2">Belongs to the multi antimicrobial extrusion (MATE) (TC 2.A.66.1) family.</text>
</comment>
<dbReference type="GO" id="GO:0042910">
    <property type="term" value="F:xenobiotic transmembrane transporter activity"/>
    <property type="evidence" value="ECO:0007669"/>
    <property type="project" value="InterPro"/>
</dbReference>
<dbReference type="Proteomes" id="UP000298416">
    <property type="component" value="Unassembled WGS sequence"/>
</dbReference>
<keyword evidence="8" id="KW-1185">Reference proteome</keyword>
<feature type="transmembrane region" description="Helical" evidence="6">
    <location>
        <begin position="253"/>
        <end position="275"/>
    </location>
</feature>
<feature type="transmembrane region" description="Helical" evidence="6">
    <location>
        <begin position="106"/>
        <end position="129"/>
    </location>
</feature>
<evidence type="ECO:0000256" key="3">
    <source>
        <dbReference type="ARBA" id="ARBA00022692"/>
    </source>
</evidence>
<dbReference type="InterPro" id="IPR002528">
    <property type="entry name" value="MATE_fam"/>
</dbReference>
<evidence type="ECO:0000256" key="6">
    <source>
        <dbReference type="SAM" id="Phobius"/>
    </source>
</evidence>
<comment type="subcellular location">
    <subcellularLocation>
        <location evidence="1">Membrane</location>
        <topology evidence="1">Multi-pass membrane protein</topology>
    </subcellularLocation>
</comment>
<keyword evidence="4 6" id="KW-1133">Transmembrane helix</keyword>
<evidence type="ECO:0000256" key="2">
    <source>
        <dbReference type="ARBA" id="ARBA00010199"/>
    </source>
</evidence>
<sequence length="413" mass="44726">MEGGIHENLLEDEAKSSFLKNKIWNETKRLWVVAGPAILIPFSTFGIHVISQAFIGHFSSMQLAAYALVFTVIFRIVLGVQLGMVNGVGTLCGQAFGAKQYHKLGVYLQQSCIILLVASALLTPMFIFAAPILKTLGQDHEIADVAGDFALWFVAVSFLYAVLYSCNSFLQSQSKNFVLSFFAVVSLLAHIFFSWLLSVKLGFGVTGVMVSTVLSYVIPNVGQIVYITSGGCRETWKGFTALAFEDLGRTIKLSVSSGVMICLEFCYNTVLILLAGNMGNAEVTIDALSICLNISGWALMIAFGFMAAASVRVSNELGRRDAKAVKFSILMAVGTSFSIGLVLFVCFLVYGENAAYVFTNSEEVAGAVAHLSPLLAFTLLLNSVQPVLSGKRSPLSLLSIEICKCMRKKMNIV</sequence>
<evidence type="ECO:0000256" key="5">
    <source>
        <dbReference type="ARBA" id="ARBA00023136"/>
    </source>
</evidence>
<dbReference type="EMBL" id="PNBA02000010">
    <property type="protein sequence ID" value="KAG6410571.1"/>
    <property type="molecule type" value="Genomic_DNA"/>
</dbReference>
<dbReference type="AlphaFoldDB" id="A0A8X8XBD9"/>
<gene>
    <name evidence="7" type="ORF">SASPL_128633</name>
</gene>
<dbReference type="GO" id="GO:1990961">
    <property type="term" value="P:xenobiotic detoxification by transmembrane export across the plasma membrane"/>
    <property type="evidence" value="ECO:0007669"/>
    <property type="project" value="InterPro"/>
</dbReference>
<dbReference type="Pfam" id="PF01554">
    <property type="entry name" value="MatE"/>
    <property type="match status" value="2"/>
</dbReference>
<dbReference type="PANTHER" id="PTHR11206">
    <property type="entry name" value="MULTIDRUG RESISTANCE PROTEIN"/>
    <property type="match status" value="1"/>
</dbReference>
<keyword evidence="3 6" id="KW-0812">Transmembrane</keyword>
<name>A0A8X8XBD9_SALSN</name>
<proteinExistence type="inferred from homology"/>
<feature type="transmembrane region" description="Helical" evidence="6">
    <location>
        <begin position="287"/>
        <end position="308"/>
    </location>
</feature>
<evidence type="ECO:0000256" key="1">
    <source>
        <dbReference type="ARBA" id="ARBA00004141"/>
    </source>
</evidence>
<keyword evidence="5 6" id="KW-0472">Membrane</keyword>